<name>A0A838XYJ2_9HYPH</name>
<feature type="region of interest" description="Disordered" evidence="2">
    <location>
        <begin position="1"/>
        <end position="22"/>
    </location>
</feature>
<dbReference type="PANTHER" id="PTHR21621:SF0">
    <property type="entry name" value="BETA-CITRYLGLUTAMATE SYNTHASE B-RELATED"/>
    <property type="match status" value="1"/>
</dbReference>
<keyword evidence="6" id="KW-1185">Reference proteome</keyword>
<dbReference type="InterPro" id="IPR016181">
    <property type="entry name" value="Acyl_CoA_acyltransferase"/>
</dbReference>
<dbReference type="PANTHER" id="PTHR21621">
    <property type="entry name" value="RIBOSOMAL PROTEIN S6 MODIFICATION PROTEIN"/>
    <property type="match status" value="1"/>
</dbReference>
<dbReference type="SUPFAM" id="SSF55729">
    <property type="entry name" value="Acyl-CoA N-acyltransferases (Nat)"/>
    <property type="match status" value="1"/>
</dbReference>
<dbReference type="InterPro" id="IPR013815">
    <property type="entry name" value="ATP_grasp_subdomain_1"/>
</dbReference>
<dbReference type="PROSITE" id="PS50975">
    <property type="entry name" value="ATP_GRASP"/>
    <property type="match status" value="1"/>
</dbReference>
<dbReference type="Gene3D" id="3.30.470.20">
    <property type="entry name" value="ATP-grasp fold, B domain"/>
    <property type="match status" value="2"/>
</dbReference>
<organism evidence="5 6">
    <name type="scientific">Stappia taiwanensis</name>
    <dbReference type="NCBI Taxonomy" id="992267"/>
    <lineage>
        <taxon>Bacteria</taxon>
        <taxon>Pseudomonadati</taxon>
        <taxon>Pseudomonadota</taxon>
        <taxon>Alphaproteobacteria</taxon>
        <taxon>Hyphomicrobiales</taxon>
        <taxon>Stappiaceae</taxon>
        <taxon>Stappia</taxon>
    </lineage>
</organism>
<reference evidence="5 6" key="2">
    <citation type="submission" date="2020-08" db="EMBL/GenBank/DDBJ databases">
        <title>Stappia taiwanensis sp. nov., isolated from a coastal thermal spring.</title>
        <authorList>
            <person name="Kampfer P."/>
        </authorList>
    </citation>
    <scope>NUCLEOTIDE SEQUENCE [LARGE SCALE GENOMIC DNA]</scope>
    <source>
        <strain evidence="5 6">DSM 23284</strain>
    </source>
</reference>
<evidence type="ECO:0000313" key="5">
    <source>
        <dbReference type="EMBL" id="MBA4613516.1"/>
    </source>
</evidence>
<keyword evidence="1" id="KW-0067">ATP-binding</keyword>
<dbReference type="NCBIfam" id="TIGR03103">
    <property type="entry name" value="trio_acet_GNAT"/>
    <property type="match status" value="1"/>
</dbReference>
<dbReference type="GO" id="GO:0005524">
    <property type="term" value="F:ATP binding"/>
    <property type="evidence" value="ECO:0007669"/>
    <property type="project" value="UniProtKB-UniRule"/>
</dbReference>
<dbReference type="Gene3D" id="3.30.1490.20">
    <property type="entry name" value="ATP-grasp fold, A domain"/>
    <property type="match status" value="1"/>
</dbReference>
<evidence type="ECO:0000256" key="2">
    <source>
        <dbReference type="SAM" id="MobiDB-lite"/>
    </source>
</evidence>
<evidence type="ECO:0000256" key="1">
    <source>
        <dbReference type="PROSITE-ProRule" id="PRU00409"/>
    </source>
</evidence>
<dbReference type="GO" id="GO:0005737">
    <property type="term" value="C:cytoplasm"/>
    <property type="evidence" value="ECO:0007669"/>
    <property type="project" value="TreeGrafter"/>
</dbReference>
<dbReference type="GO" id="GO:0046872">
    <property type="term" value="F:metal ion binding"/>
    <property type="evidence" value="ECO:0007669"/>
    <property type="project" value="InterPro"/>
</dbReference>
<feature type="domain" description="ATP-grasp" evidence="3">
    <location>
        <begin position="351"/>
        <end position="595"/>
    </location>
</feature>
<dbReference type="Pfam" id="PF00583">
    <property type="entry name" value="Acetyltransf_1"/>
    <property type="match status" value="1"/>
</dbReference>
<gene>
    <name evidence="5" type="primary">ngg</name>
    <name evidence="5" type="ORF">H1W37_17800</name>
</gene>
<dbReference type="SUPFAM" id="SSF56059">
    <property type="entry name" value="Glutathione synthetase ATP-binding domain-like"/>
    <property type="match status" value="1"/>
</dbReference>
<dbReference type="Gene3D" id="3.40.630.30">
    <property type="match status" value="1"/>
</dbReference>
<feature type="domain" description="N-acetyltransferase" evidence="4">
    <location>
        <begin position="132"/>
        <end position="286"/>
    </location>
</feature>
<comment type="caution">
    <text evidence="5">The sequence shown here is derived from an EMBL/GenBank/DDBJ whole genome shotgun (WGS) entry which is preliminary data.</text>
</comment>
<dbReference type="AlphaFoldDB" id="A0A838XYJ2"/>
<dbReference type="GO" id="GO:0016747">
    <property type="term" value="F:acyltransferase activity, transferring groups other than amino-acyl groups"/>
    <property type="evidence" value="ECO:0007669"/>
    <property type="project" value="InterPro"/>
</dbReference>
<keyword evidence="1" id="KW-0547">Nucleotide-binding</keyword>
<dbReference type="CDD" id="cd04301">
    <property type="entry name" value="NAT_SF"/>
    <property type="match status" value="1"/>
</dbReference>
<dbReference type="GO" id="GO:0018169">
    <property type="term" value="F:ribosomal S6-glutamic acid ligase activity"/>
    <property type="evidence" value="ECO:0007669"/>
    <property type="project" value="TreeGrafter"/>
</dbReference>
<dbReference type="EMBL" id="JACEON010000020">
    <property type="protein sequence ID" value="MBA4613516.1"/>
    <property type="molecule type" value="Genomic_DNA"/>
</dbReference>
<dbReference type="Proteomes" id="UP000559404">
    <property type="component" value="Unassembled WGS sequence"/>
</dbReference>
<accession>A0A838XYJ2</accession>
<dbReference type="PROSITE" id="PS51186">
    <property type="entry name" value="GNAT"/>
    <property type="match status" value="1"/>
</dbReference>
<dbReference type="RefSeq" id="WP_181761715.1">
    <property type="nucleotide sequence ID" value="NZ_BMCR01000004.1"/>
</dbReference>
<evidence type="ECO:0000259" key="4">
    <source>
        <dbReference type="PROSITE" id="PS51186"/>
    </source>
</evidence>
<evidence type="ECO:0000313" key="6">
    <source>
        <dbReference type="Proteomes" id="UP000559404"/>
    </source>
</evidence>
<dbReference type="GO" id="GO:0009432">
    <property type="term" value="P:SOS response"/>
    <property type="evidence" value="ECO:0007669"/>
    <property type="project" value="TreeGrafter"/>
</dbReference>
<reference evidence="5 6" key="1">
    <citation type="submission" date="2020-07" db="EMBL/GenBank/DDBJ databases">
        <authorList>
            <person name="Li M."/>
        </authorList>
    </citation>
    <scope>NUCLEOTIDE SEQUENCE [LARGE SCALE GENOMIC DNA]</scope>
    <source>
        <strain evidence="5 6">DSM 23284</strain>
    </source>
</reference>
<evidence type="ECO:0000259" key="3">
    <source>
        <dbReference type="PROSITE" id="PS50975"/>
    </source>
</evidence>
<dbReference type="InterPro" id="IPR017534">
    <property type="entry name" value="GNAT-acetyltransferase"/>
</dbReference>
<dbReference type="InterPro" id="IPR011761">
    <property type="entry name" value="ATP-grasp"/>
</dbReference>
<sequence length="613" mass="66781">MTGKKPAGEGSGRPPREARGRDAYTHRLKRMREHGLKPPIGVQDQDGPTLVENCALDLGWGRLIFGQTFADPEPLLAKLQGELPDRRDIAVYVRDPHVLLANAPQELFLDPSHTFRLNLSTYRPSRRAPKGFFLRRLTAQADANAINRIYAARGMVAVPPDFFWAKRDARSICYFVAEDEVTGDILGTVTGVDHARAFNDPERGGSLWCLAVDPQARHPGVGQALVRHLAEYFSARGLAHLDLSVMHDNEQAIALYEKLGFERVPYFTVKRKNPINETLYTGPEVDAELNPYATIIVKEARRRGIHVEVSDAERGFFSLSQGGRTIRCRESLSDMTSAVAMSVCDDKTATRAVVEAAGVAVPQQILADAPRAELEAFLAAHGKVVVKPARGEQGRGVAVGLTDMTEIAAAVETAGKICDTVLIEECVTGEDLRLIVINYKLVAAAVRRPPVIVGNGQQPIGELIAAQSRRRLAATGGESHIPIDAETERTIRQVGYDMDSVLEAGTELQVRRTANLHTGGTIHDVTDIVHPVLVEAAVAAARAIDIPVTGIDLMVKAPTLPEYRFIEANERPGLANHEPQPTAERFIDLLFPLSIPAPVRQAASETPQTASEA</sequence>
<proteinExistence type="predicted"/>
<protein>
    <submittedName>
        <fullName evidence="5">N-acetylglutaminylglutamine synthetase</fullName>
    </submittedName>
</protein>
<dbReference type="InterPro" id="IPR000182">
    <property type="entry name" value="GNAT_dom"/>
</dbReference>